<feature type="region of interest" description="Disordered" evidence="1">
    <location>
        <begin position="119"/>
        <end position="144"/>
    </location>
</feature>
<dbReference type="Proteomes" id="UP000249619">
    <property type="component" value="Unassembled WGS sequence"/>
</dbReference>
<evidence type="ECO:0008006" key="5">
    <source>
        <dbReference type="Google" id="ProtNLM"/>
    </source>
</evidence>
<name>A0A364NBT5_STELY</name>
<evidence type="ECO:0000313" key="3">
    <source>
        <dbReference type="EMBL" id="RAR14726.1"/>
    </source>
</evidence>
<dbReference type="OrthoDB" id="2122308at2759"/>
<keyword evidence="2" id="KW-1133">Transmembrane helix</keyword>
<feature type="compositionally biased region" description="Basic and acidic residues" evidence="1">
    <location>
        <begin position="219"/>
        <end position="229"/>
    </location>
</feature>
<feature type="region of interest" description="Disordered" evidence="1">
    <location>
        <begin position="168"/>
        <end position="269"/>
    </location>
</feature>
<feature type="transmembrane region" description="Helical" evidence="2">
    <location>
        <begin position="79"/>
        <end position="101"/>
    </location>
</feature>
<sequence>MELWSAEAAQVRIPFASQRCGGCDENSNGPRWAAESESSRQLPLQGAQLRRDIKGELLPASPLCEIRVRCTAPSSIRPTLFFLSSSNIIVPVLIVAVTLTVSSQICKLRAPFLTTSTRHHPTLTPPITPKLDSTDSEPNMTRSHKFTDRDHAGIADGTAEREARLPKYFAKSGHADTDPTKTKKGGSGKGNWGAAGDEVEDIRPNMAYARRRSNSSTHNMKDFKTKFETIETEPVFEEEIHGPMGEELEKQSTTSTENSIADEDHEKKL</sequence>
<dbReference type="AlphaFoldDB" id="A0A364NBT5"/>
<protein>
    <recommendedName>
        <fullName evidence="5">STF2-like protein</fullName>
    </recommendedName>
</protein>
<comment type="caution">
    <text evidence="3">The sequence shown here is derived from an EMBL/GenBank/DDBJ whole genome shotgun (WGS) entry which is preliminary data.</text>
</comment>
<proteinExistence type="predicted"/>
<gene>
    <name evidence="3" type="ORF">DDE83_001949</name>
</gene>
<keyword evidence="4" id="KW-1185">Reference proteome</keyword>
<evidence type="ECO:0000256" key="2">
    <source>
        <dbReference type="SAM" id="Phobius"/>
    </source>
</evidence>
<reference evidence="4" key="1">
    <citation type="submission" date="2018-05" db="EMBL/GenBank/DDBJ databases">
        <title>Draft genome sequence of Stemphylium lycopersici strain CIDEFI 213.</title>
        <authorList>
            <person name="Medina R."/>
            <person name="Franco M.E.E."/>
            <person name="Lucentini C.G."/>
            <person name="Saparrat M.C.N."/>
            <person name="Balatti P.A."/>
        </authorList>
    </citation>
    <scope>NUCLEOTIDE SEQUENCE [LARGE SCALE GENOMIC DNA]</scope>
    <source>
        <strain evidence="4">CIDEFI 213</strain>
    </source>
</reference>
<dbReference type="STRING" id="183478.A0A364NBT5"/>
<dbReference type="EMBL" id="QGDH01000019">
    <property type="protein sequence ID" value="RAR14726.1"/>
    <property type="molecule type" value="Genomic_DNA"/>
</dbReference>
<evidence type="ECO:0000313" key="4">
    <source>
        <dbReference type="Proteomes" id="UP000249619"/>
    </source>
</evidence>
<organism evidence="3 4">
    <name type="scientific">Stemphylium lycopersici</name>
    <name type="common">Tomato gray leaf spot disease fungus</name>
    <name type="synonym">Thyrospora lycopersici</name>
    <dbReference type="NCBI Taxonomy" id="183478"/>
    <lineage>
        <taxon>Eukaryota</taxon>
        <taxon>Fungi</taxon>
        <taxon>Dikarya</taxon>
        <taxon>Ascomycota</taxon>
        <taxon>Pezizomycotina</taxon>
        <taxon>Dothideomycetes</taxon>
        <taxon>Pleosporomycetidae</taxon>
        <taxon>Pleosporales</taxon>
        <taxon>Pleosporineae</taxon>
        <taxon>Pleosporaceae</taxon>
        <taxon>Stemphylium</taxon>
    </lineage>
</organism>
<keyword evidence="2" id="KW-0812">Transmembrane</keyword>
<keyword evidence="2" id="KW-0472">Membrane</keyword>
<evidence type="ECO:0000256" key="1">
    <source>
        <dbReference type="SAM" id="MobiDB-lite"/>
    </source>
</evidence>
<accession>A0A364NBT5</accession>